<keyword evidence="3" id="KW-1185">Reference proteome</keyword>
<organism evidence="2 3">
    <name type="scientific">Thalassovita litoralis</name>
    <dbReference type="NCBI Taxonomy" id="1010611"/>
    <lineage>
        <taxon>Bacteria</taxon>
        <taxon>Pseudomonadati</taxon>
        <taxon>Pseudomonadota</taxon>
        <taxon>Alphaproteobacteria</taxon>
        <taxon>Rhodobacterales</taxon>
        <taxon>Roseobacteraceae</taxon>
        <taxon>Thalassovita</taxon>
    </lineage>
</organism>
<protein>
    <submittedName>
        <fullName evidence="2">Uncharacterized protein</fullName>
    </submittedName>
</protein>
<evidence type="ECO:0000256" key="1">
    <source>
        <dbReference type="SAM" id="MobiDB-lite"/>
    </source>
</evidence>
<dbReference type="Proteomes" id="UP000316030">
    <property type="component" value="Unassembled WGS sequence"/>
</dbReference>
<proteinExistence type="predicted"/>
<reference evidence="2 3" key="1">
    <citation type="submission" date="2017-05" db="EMBL/GenBank/DDBJ databases">
        <authorList>
            <person name="Varghese N."/>
            <person name="Submissions S."/>
        </authorList>
    </citation>
    <scope>NUCLEOTIDE SEQUENCE [LARGE SCALE GENOMIC DNA]</scope>
    <source>
        <strain evidence="2 3">DSM 29506</strain>
    </source>
</reference>
<dbReference type="AlphaFoldDB" id="A0A521BS24"/>
<dbReference type="EMBL" id="FXTO01000004">
    <property type="protein sequence ID" value="SMO49909.1"/>
    <property type="molecule type" value="Genomic_DNA"/>
</dbReference>
<feature type="region of interest" description="Disordered" evidence="1">
    <location>
        <begin position="1"/>
        <end position="24"/>
    </location>
</feature>
<accession>A0A521BS24</accession>
<sequence>MLPLSHTGRSQMAAPSLDLQRQENPHSLQAGFQVGQIVLIEGIGQAAYQLIRLP</sequence>
<evidence type="ECO:0000313" key="2">
    <source>
        <dbReference type="EMBL" id="SMO49909.1"/>
    </source>
</evidence>
<evidence type="ECO:0000313" key="3">
    <source>
        <dbReference type="Proteomes" id="UP000316030"/>
    </source>
</evidence>
<gene>
    <name evidence="2" type="ORF">SAMN06265173_10427</name>
</gene>
<name>A0A521BS24_9RHOB</name>